<keyword evidence="3" id="KW-1185">Reference proteome</keyword>
<reference evidence="2 3" key="1">
    <citation type="submission" date="2016-10" db="EMBL/GenBank/DDBJ databases">
        <authorList>
            <person name="de Groot N.N."/>
        </authorList>
    </citation>
    <scope>NUCLEOTIDE SEQUENCE [LARGE SCALE GENOMIC DNA]</scope>
    <source>
        <strain evidence="2 3">CGMCC 4.1877</strain>
    </source>
</reference>
<feature type="compositionally biased region" description="Gly residues" evidence="1">
    <location>
        <begin position="493"/>
        <end position="506"/>
    </location>
</feature>
<feature type="region of interest" description="Disordered" evidence="1">
    <location>
        <begin position="434"/>
        <end position="506"/>
    </location>
</feature>
<protein>
    <recommendedName>
        <fullName evidence="4">WD40-like Beta Propeller Repeat</fullName>
    </recommendedName>
</protein>
<sequence>MVLDRRAFLARSGQAGMAVSLLGAVDALLAAPGARAQPAGFAGYGPLVDDPDGLLALPEGFSYRVVTEAGTTRMKSGEPSPGIHDGAAAFDADDGNGNVLVVLNHEVRGGPDDDGAVPHEKGLVYRDDAGGGCTIIKTTGEGELIWERVGLAGTSTNCAGGVTPWGTWLTCEETEDDGHGYVFEVNPHDLDANQDPTPITALGRFVHEALCIDPDTLTVYLTEDTIDPLGTVYRWRPPSDFRGRPGELATLDTDTGELAALVCTDERGARVDDLAQADALNTLYEVEWSPVGDRGAENGPLRASEGITRAHKLEGAWWADGGAYLVSSYADSHRGQIWHHDPQKATLRLTTVFGADADGETVEAPDNIVAAPYGGLILATDGETDNHLAGVTRDGTVYPLARSQIGSEFTGPTFSPDGRVLFAGIQKPGILFAITGPWHGTESPSSSGGGSRPSTKGDATGEKRKWGSSSRSETSSSRSSESSRRSSTPRSGSGSGRSSGASTDGG</sequence>
<accession>A0A1I5GZA8</accession>
<dbReference type="InterPro" id="IPR008557">
    <property type="entry name" value="PhoX"/>
</dbReference>
<evidence type="ECO:0000313" key="2">
    <source>
        <dbReference type="EMBL" id="SFO41374.1"/>
    </source>
</evidence>
<dbReference type="OrthoDB" id="5169219at2"/>
<dbReference type="PANTHER" id="PTHR35399:SF4">
    <property type="entry name" value="MEMBRANE PROTEIN"/>
    <property type="match status" value="1"/>
</dbReference>
<dbReference type="PANTHER" id="PTHR35399">
    <property type="entry name" value="SLR8030 PROTEIN"/>
    <property type="match status" value="1"/>
</dbReference>
<dbReference type="AlphaFoldDB" id="A0A1I5GZA8"/>
<evidence type="ECO:0000256" key="1">
    <source>
        <dbReference type="SAM" id="MobiDB-lite"/>
    </source>
</evidence>
<dbReference type="STRING" id="260086.SAMN05216207_10543"/>
<name>A0A1I5GZA8_PSUAM</name>
<dbReference type="PROSITE" id="PS51318">
    <property type="entry name" value="TAT"/>
    <property type="match status" value="1"/>
</dbReference>
<dbReference type="Pfam" id="PF05787">
    <property type="entry name" value="PhoX"/>
    <property type="match status" value="2"/>
</dbReference>
<evidence type="ECO:0008006" key="4">
    <source>
        <dbReference type="Google" id="ProtNLM"/>
    </source>
</evidence>
<gene>
    <name evidence="2" type="ORF">SAMN05216207_10543</name>
</gene>
<evidence type="ECO:0000313" key="3">
    <source>
        <dbReference type="Proteomes" id="UP000199614"/>
    </source>
</evidence>
<dbReference type="InterPro" id="IPR006311">
    <property type="entry name" value="TAT_signal"/>
</dbReference>
<dbReference type="RefSeq" id="WP_093354735.1">
    <property type="nucleotide sequence ID" value="NZ_FOUY01000054.1"/>
</dbReference>
<dbReference type="EMBL" id="FOUY01000054">
    <property type="protein sequence ID" value="SFO41374.1"/>
    <property type="molecule type" value="Genomic_DNA"/>
</dbReference>
<feature type="compositionally biased region" description="Low complexity" evidence="1">
    <location>
        <begin position="467"/>
        <end position="492"/>
    </location>
</feature>
<dbReference type="SUPFAM" id="SSF69304">
    <property type="entry name" value="Tricorn protease N-terminal domain"/>
    <property type="match status" value="1"/>
</dbReference>
<dbReference type="Proteomes" id="UP000199614">
    <property type="component" value="Unassembled WGS sequence"/>
</dbReference>
<proteinExistence type="predicted"/>
<organism evidence="2 3">
    <name type="scientific">Pseudonocardia ammonioxydans</name>
    <dbReference type="NCBI Taxonomy" id="260086"/>
    <lineage>
        <taxon>Bacteria</taxon>
        <taxon>Bacillati</taxon>
        <taxon>Actinomycetota</taxon>
        <taxon>Actinomycetes</taxon>
        <taxon>Pseudonocardiales</taxon>
        <taxon>Pseudonocardiaceae</taxon>
        <taxon>Pseudonocardia</taxon>
    </lineage>
</organism>